<dbReference type="InterPro" id="IPR022172">
    <property type="entry name" value="DUF3703"/>
</dbReference>
<evidence type="ECO:0000313" key="2">
    <source>
        <dbReference type="Proteomes" id="UP000198284"/>
    </source>
</evidence>
<dbReference type="AlphaFoldDB" id="A0A239HSF9"/>
<protein>
    <recommendedName>
        <fullName evidence="3">DUF3703 domain-containing protein</fullName>
    </recommendedName>
</protein>
<evidence type="ECO:0008006" key="3">
    <source>
        <dbReference type="Google" id="ProtNLM"/>
    </source>
</evidence>
<keyword evidence="2" id="KW-1185">Reference proteome</keyword>
<reference evidence="1 2" key="1">
    <citation type="submission" date="2017-06" db="EMBL/GenBank/DDBJ databases">
        <authorList>
            <person name="Kim H.J."/>
            <person name="Triplett B.A."/>
        </authorList>
    </citation>
    <scope>NUCLEOTIDE SEQUENCE [LARGE SCALE GENOMIC DNA]</scope>
    <source>
        <strain evidence="1 2">U15</strain>
    </source>
</reference>
<dbReference type="OrthoDB" id="330101at2"/>
<organism evidence="1 2">
    <name type="scientific">Noviherbaspirillum humi</name>
    <dbReference type="NCBI Taxonomy" id="1688639"/>
    <lineage>
        <taxon>Bacteria</taxon>
        <taxon>Pseudomonadati</taxon>
        <taxon>Pseudomonadota</taxon>
        <taxon>Betaproteobacteria</taxon>
        <taxon>Burkholderiales</taxon>
        <taxon>Oxalobacteraceae</taxon>
        <taxon>Noviherbaspirillum</taxon>
    </lineage>
</organism>
<accession>A0A239HSF9</accession>
<sequence length="115" mass="12486">MKTELENAFESEMAAAYMLAASGRLGLAMRHLERAHVLGQRRVGLHIRSHWAMLKIALRRRAMSDAFGQALRIILGALGSAAGVVPTGNTGGSDIGMFVRLPVDPELAALIEHRR</sequence>
<dbReference type="Proteomes" id="UP000198284">
    <property type="component" value="Unassembled WGS sequence"/>
</dbReference>
<gene>
    <name evidence="1" type="ORF">SAMN06265795_107150</name>
</gene>
<proteinExistence type="predicted"/>
<dbReference type="Pfam" id="PF12487">
    <property type="entry name" value="DUF3703"/>
    <property type="match status" value="1"/>
</dbReference>
<dbReference type="EMBL" id="FZOT01000007">
    <property type="protein sequence ID" value="SNS84327.1"/>
    <property type="molecule type" value="Genomic_DNA"/>
</dbReference>
<evidence type="ECO:0000313" key="1">
    <source>
        <dbReference type="EMBL" id="SNS84327.1"/>
    </source>
</evidence>
<name>A0A239HSF9_9BURK</name>